<name>A0A4V3EIP7_9ACTN</name>
<dbReference type="InterPro" id="IPR047769">
    <property type="entry name" value="MFS_ArsJ"/>
</dbReference>
<feature type="transmembrane region" description="Helical" evidence="1">
    <location>
        <begin position="145"/>
        <end position="162"/>
    </location>
</feature>
<dbReference type="GO" id="GO:0022857">
    <property type="term" value="F:transmembrane transporter activity"/>
    <property type="evidence" value="ECO:0007669"/>
    <property type="project" value="InterPro"/>
</dbReference>
<keyword evidence="1" id="KW-0812">Transmembrane</keyword>
<dbReference type="InterPro" id="IPR011701">
    <property type="entry name" value="MFS"/>
</dbReference>
<keyword evidence="1" id="KW-0472">Membrane</keyword>
<protein>
    <submittedName>
        <fullName evidence="2">MFS transporter</fullName>
    </submittedName>
</protein>
<evidence type="ECO:0000313" key="3">
    <source>
        <dbReference type="Proteomes" id="UP000294558"/>
    </source>
</evidence>
<sequence>MNLRDYVLVTAGYWAFTITDGALRMLVLLHFHELGYSPVQLAFLFLLYEVMGIVTNLVGGWVGSRTGLNKTLMAGLALQIVALTALTIQDASWAEWASVAYVMGLQALSGVAKDLTKMSSKSAVKFVAGEGGLFKWVAILTGSKNALKGVGFFVGAALLSAIGYDEALLAMAAALVVVLAAIMLLLKSEIGKAKVKQPLRSILSKSTAINRLSIARLFLFGSRDIWFVVALPVFLDDQLGWTFEGVGAFLAIWTIGYGAVQSIAPRVLGRDHLLGAKVWSFALLVVTAAIAVGVTFDIAITATVVGGLIVYGLVFAVNSSLHSYLILAYSKHDDDVSLDVGFYYSANATGRLVGTLLSGVLYLWGGFEGAMWGSATFVLITWLLTLRFEPLPSTPARTPTPVPA</sequence>
<dbReference type="SUPFAM" id="SSF103473">
    <property type="entry name" value="MFS general substrate transporter"/>
    <property type="match status" value="1"/>
</dbReference>
<dbReference type="PANTHER" id="PTHR23547:SF1">
    <property type="entry name" value="MAJOR FACILITATOR SUPERFAMILY MFS_1"/>
    <property type="match status" value="1"/>
</dbReference>
<feature type="transmembrane region" description="Helical" evidence="1">
    <location>
        <begin position="281"/>
        <end position="302"/>
    </location>
</feature>
<feature type="transmembrane region" description="Helical" evidence="1">
    <location>
        <begin position="370"/>
        <end position="388"/>
    </location>
</feature>
<dbReference type="Proteomes" id="UP000294558">
    <property type="component" value="Unassembled WGS sequence"/>
</dbReference>
<organism evidence="2 3">
    <name type="scientific">Ilumatobacter fluminis</name>
    <dbReference type="NCBI Taxonomy" id="467091"/>
    <lineage>
        <taxon>Bacteria</taxon>
        <taxon>Bacillati</taxon>
        <taxon>Actinomycetota</taxon>
        <taxon>Acidimicrobiia</taxon>
        <taxon>Acidimicrobiales</taxon>
        <taxon>Ilumatobacteraceae</taxon>
        <taxon>Ilumatobacter</taxon>
    </lineage>
</organism>
<feature type="transmembrane region" description="Helical" evidence="1">
    <location>
        <begin position="168"/>
        <end position="186"/>
    </location>
</feature>
<dbReference type="NCBIfam" id="NF033734">
    <property type="entry name" value="MFS_ArsJ"/>
    <property type="match status" value="1"/>
</dbReference>
<dbReference type="Pfam" id="PF07690">
    <property type="entry name" value="MFS_1"/>
    <property type="match status" value="1"/>
</dbReference>
<gene>
    <name evidence="2" type="ORF">BDK89_0888</name>
</gene>
<comment type="caution">
    <text evidence="2">The sequence shown here is derived from an EMBL/GenBank/DDBJ whole genome shotgun (WGS) entry which is preliminary data.</text>
</comment>
<dbReference type="OrthoDB" id="186809at2"/>
<dbReference type="Gene3D" id="1.20.1250.20">
    <property type="entry name" value="MFS general substrate transporter like domains"/>
    <property type="match status" value="2"/>
</dbReference>
<keyword evidence="1" id="KW-1133">Transmembrane helix</keyword>
<dbReference type="InterPro" id="IPR036259">
    <property type="entry name" value="MFS_trans_sf"/>
</dbReference>
<dbReference type="RefSeq" id="WP_133867778.1">
    <property type="nucleotide sequence ID" value="NZ_SOAU01000001.1"/>
</dbReference>
<keyword evidence="3" id="KW-1185">Reference proteome</keyword>
<dbReference type="AlphaFoldDB" id="A0A4V3EIP7"/>
<reference evidence="2 3" key="1">
    <citation type="submission" date="2019-03" db="EMBL/GenBank/DDBJ databases">
        <title>Sequencing the genomes of 1000 actinobacteria strains.</title>
        <authorList>
            <person name="Klenk H.-P."/>
        </authorList>
    </citation>
    <scope>NUCLEOTIDE SEQUENCE [LARGE SCALE GENOMIC DNA]</scope>
    <source>
        <strain evidence="2 3">DSM 18936</strain>
    </source>
</reference>
<evidence type="ECO:0000256" key="1">
    <source>
        <dbReference type="SAM" id="Phobius"/>
    </source>
</evidence>
<dbReference type="PANTHER" id="PTHR23547">
    <property type="entry name" value="MAJOR FACILITATOR SUPERFAMILY DOMAIN, GENERAL SUBSTRATE TRANSPORTER"/>
    <property type="match status" value="1"/>
</dbReference>
<feature type="transmembrane region" description="Helical" evidence="1">
    <location>
        <begin position="39"/>
        <end position="59"/>
    </location>
</feature>
<feature type="transmembrane region" description="Helical" evidence="1">
    <location>
        <begin position="241"/>
        <end position="260"/>
    </location>
</feature>
<evidence type="ECO:0000313" key="2">
    <source>
        <dbReference type="EMBL" id="TDT15318.1"/>
    </source>
</evidence>
<accession>A0A4V3EIP7</accession>
<proteinExistence type="predicted"/>
<dbReference type="EMBL" id="SOAU01000001">
    <property type="protein sequence ID" value="TDT15318.1"/>
    <property type="molecule type" value="Genomic_DNA"/>
</dbReference>
<feature type="transmembrane region" description="Helical" evidence="1">
    <location>
        <begin position="214"/>
        <end position="235"/>
    </location>
</feature>
<feature type="transmembrane region" description="Helical" evidence="1">
    <location>
        <begin position="7"/>
        <end position="27"/>
    </location>
</feature>
<feature type="transmembrane region" description="Helical" evidence="1">
    <location>
        <begin position="308"/>
        <end position="329"/>
    </location>
</feature>